<organism evidence="2 3">
    <name type="scientific">Colletotrichum chlorophyti</name>
    <dbReference type="NCBI Taxonomy" id="708187"/>
    <lineage>
        <taxon>Eukaryota</taxon>
        <taxon>Fungi</taxon>
        <taxon>Dikarya</taxon>
        <taxon>Ascomycota</taxon>
        <taxon>Pezizomycotina</taxon>
        <taxon>Sordariomycetes</taxon>
        <taxon>Hypocreomycetidae</taxon>
        <taxon>Glomerellales</taxon>
        <taxon>Glomerellaceae</taxon>
        <taxon>Colletotrichum</taxon>
    </lineage>
</organism>
<feature type="compositionally biased region" description="Polar residues" evidence="1">
    <location>
        <begin position="558"/>
        <end position="568"/>
    </location>
</feature>
<name>A0A1Q8RQU3_9PEZI</name>
<reference evidence="2 3" key="1">
    <citation type="submission" date="2016-11" db="EMBL/GenBank/DDBJ databases">
        <title>Draft Genome Assembly of Colletotrichum chlorophyti a pathogen of herbaceous plants.</title>
        <authorList>
            <person name="Gan P."/>
            <person name="Narusaka M."/>
            <person name="Tsushima A."/>
            <person name="Narusaka Y."/>
            <person name="Takano Y."/>
            <person name="Shirasu K."/>
        </authorList>
    </citation>
    <scope>NUCLEOTIDE SEQUENCE [LARGE SCALE GENOMIC DNA]</scope>
    <source>
        <strain evidence="2 3">NTL11</strain>
    </source>
</reference>
<feature type="region of interest" description="Disordered" evidence="1">
    <location>
        <begin position="403"/>
        <end position="437"/>
    </location>
</feature>
<gene>
    <name evidence="2" type="ORF">CCHL11_03818</name>
</gene>
<dbReference type="STRING" id="708187.A0A1Q8RQU3"/>
<evidence type="ECO:0000313" key="2">
    <source>
        <dbReference type="EMBL" id="OLN86699.1"/>
    </source>
</evidence>
<dbReference type="EMBL" id="MPGH01000111">
    <property type="protein sequence ID" value="OLN86699.1"/>
    <property type="molecule type" value="Genomic_DNA"/>
</dbReference>
<keyword evidence="3" id="KW-1185">Reference proteome</keyword>
<feature type="region of interest" description="Disordered" evidence="1">
    <location>
        <begin position="1"/>
        <end position="44"/>
    </location>
</feature>
<feature type="compositionally biased region" description="Polar residues" evidence="1">
    <location>
        <begin position="206"/>
        <end position="226"/>
    </location>
</feature>
<dbReference type="Proteomes" id="UP000186583">
    <property type="component" value="Unassembled WGS sequence"/>
</dbReference>
<dbReference type="AlphaFoldDB" id="A0A1Q8RQU3"/>
<feature type="region of interest" description="Disordered" evidence="1">
    <location>
        <begin position="546"/>
        <end position="583"/>
    </location>
</feature>
<comment type="caution">
    <text evidence="2">The sequence shown here is derived from an EMBL/GenBank/DDBJ whole genome shotgun (WGS) entry which is preliminary data.</text>
</comment>
<evidence type="ECO:0000313" key="3">
    <source>
        <dbReference type="Proteomes" id="UP000186583"/>
    </source>
</evidence>
<feature type="compositionally biased region" description="Basic and acidic residues" evidence="1">
    <location>
        <begin position="1"/>
        <end position="11"/>
    </location>
</feature>
<dbReference type="OrthoDB" id="5419922at2759"/>
<evidence type="ECO:0000256" key="1">
    <source>
        <dbReference type="SAM" id="MobiDB-lite"/>
    </source>
</evidence>
<sequence length="583" mass="64442">MDLQDGWRVRDLDDEPVYCEAPQDPSDVLYPGSDDEHYDKPEDRRRRCEEAALRFLSGHTPILLSAVLRGPFEGPEAKGWVNPWRSKRETATAALPSASAPASAPASIYVPDTDSVTSCHLPSPQSLDQVADATHPFMEDEDLERVQSWCSATNHLNNDGEETWSQEVETPQSQRKRRAIKVYEDRQKDNKRRKTDDSGLVEESLTLPQHRTPSPRPNRSQSFSEQLKQDVDMVDDNAQSLQSPETPSPRRSKQAQAGGDSSPVDPSCQSPWATSPSMIRWVAQEALMTRSSNTARAISTSPLVSAAVTQPDTPQVEPTGELGPLAAVERSRPATPEPVFSIKSFANFMSPSPERARRRPKKIRLSDGHLPSTQNLIAATTDNPWDSASKSAKRVRWALLPHDVEGNGKTDNVGPQTPVASRSFSPPPETAVNDLPMGDDDVFRQHFRAVSGRTDARRHLLPSASQQVLDSPTPMAMAEAFVVADSLKRNTLPGPDVTTSVDDTLGVTTNSTTQESVIDDVDDVLRNLNEFIEMCDIEADLERAKNEQMEKEKQQQQRGRSAETTSRLGNFGFDDTMDTGVWS</sequence>
<feature type="compositionally biased region" description="Basic and acidic residues" evidence="1">
    <location>
        <begin position="34"/>
        <end position="44"/>
    </location>
</feature>
<feature type="compositionally biased region" description="Basic and acidic residues" evidence="1">
    <location>
        <begin position="546"/>
        <end position="555"/>
    </location>
</feature>
<feature type="region of interest" description="Disordered" evidence="1">
    <location>
        <begin position="154"/>
        <end position="273"/>
    </location>
</feature>
<accession>A0A1Q8RQU3</accession>
<feature type="compositionally biased region" description="Polar residues" evidence="1">
    <location>
        <begin position="409"/>
        <end position="424"/>
    </location>
</feature>
<proteinExistence type="predicted"/>
<evidence type="ECO:0008006" key="4">
    <source>
        <dbReference type="Google" id="ProtNLM"/>
    </source>
</evidence>
<protein>
    <recommendedName>
        <fullName evidence="4">Protamine P1</fullName>
    </recommendedName>
</protein>